<dbReference type="SUPFAM" id="SSF54495">
    <property type="entry name" value="UBC-like"/>
    <property type="match status" value="1"/>
</dbReference>
<feature type="active site" description="Glycyl thioester intermediate" evidence="3">
    <location>
        <position position="89"/>
    </location>
</feature>
<dbReference type="AlphaFoldDB" id="A0A183BNQ3"/>
<name>A0A183BNQ3_GLOPA</name>
<evidence type="ECO:0000256" key="4">
    <source>
        <dbReference type="RuleBase" id="RU362109"/>
    </source>
</evidence>
<accession>A0A183BNQ3</accession>
<reference evidence="6" key="2">
    <citation type="submission" date="2014-05" db="EMBL/GenBank/DDBJ databases">
        <title>The genome and life-stage specific transcriptomes of Globodera pallida elucidate key aspects of plant parasitism by a cyst nematode.</title>
        <authorList>
            <person name="Cotton J.A."/>
            <person name="Lilley C.J."/>
            <person name="Jones L.M."/>
            <person name="Kikuchi T."/>
            <person name="Reid A.J."/>
            <person name="Thorpe P."/>
            <person name="Tsai I.J."/>
            <person name="Beasley H."/>
            <person name="Blok V."/>
            <person name="Cock P.J.A."/>
            <person name="Van den Akker S.E."/>
            <person name="Holroyd N."/>
            <person name="Hunt M."/>
            <person name="Mantelin S."/>
            <person name="Naghra H."/>
            <person name="Pain A."/>
            <person name="Palomares-Rius J.E."/>
            <person name="Zarowiecki M."/>
            <person name="Berriman M."/>
            <person name="Jones J.T."/>
            <person name="Urwin P.E."/>
        </authorList>
    </citation>
    <scope>NUCLEOTIDE SEQUENCE [LARGE SCALE GENOMIC DNA]</scope>
    <source>
        <strain evidence="6">Lindley</strain>
    </source>
</reference>
<dbReference type="PROSITE" id="PS00183">
    <property type="entry name" value="UBC_1"/>
    <property type="match status" value="1"/>
</dbReference>
<dbReference type="GO" id="GO:0032446">
    <property type="term" value="P:protein modification by small protein conjugation"/>
    <property type="evidence" value="ECO:0007669"/>
    <property type="project" value="UniProtKB-ARBA"/>
</dbReference>
<dbReference type="FunFam" id="3.10.110.10:FF:000051">
    <property type="entry name" value="ubiquitin-conjugating enzyme E2 R2-like"/>
    <property type="match status" value="1"/>
</dbReference>
<keyword evidence="1" id="KW-0808">Transferase</keyword>
<protein>
    <submittedName>
        <fullName evidence="7">UBIQUITIN_CONJUGAT_2 domain-containing protein</fullName>
    </submittedName>
</protein>
<feature type="domain" description="UBC core" evidence="5">
    <location>
        <begin position="3"/>
        <end position="164"/>
    </location>
</feature>
<dbReference type="PANTHER" id="PTHR24067">
    <property type="entry name" value="UBIQUITIN-CONJUGATING ENZYME E2"/>
    <property type="match status" value="1"/>
</dbReference>
<dbReference type="GO" id="GO:0005524">
    <property type="term" value="F:ATP binding"/>
    <property type="evidence" value="ECO:0007669"/>
    <property type="project" value="UniProtKB-UniRule"/>
</dbReference>
<evidence type="ECO:0000256" key="1">
    <source>
        <dbReference type="ARBA" id="ARBA00022679"/>
    </source>
</evidence>
<evidence type="ECO:0000256" key="2">
    <source>
        <dbReference type="ARBA" id="ARBA00022786"/>
    </source>
</evidence>
<dbReference type="WBParaSite" id="GPLIN_000223900">
    <property type="protein sequence ID" value="GPLIN_000223900"/>
    <property type="gene ID" value="GPLIN_000223900"/>
</dbReference>
<dbReference type="GO" id="GO:0016740">
    <property type="term" value="F:transferase activity"/>
    <property type="evidence" value="ECO:0007669"/>
    <property type="project" value="UniProtKB-KW"/>
</dbReference>
<dbReference type="PROSITE" id="PS50127">
    <property type="entry name" value="UBC_2"/>
    <property type="match status" value="1"/>
</dbReference>
<dbReference type="SMART" id="SM00212">
    <property type="entry name" value="UBCc"/>
    <property type="match status" value="1"/>
</dbReference>
<evidence type="ECO:0000256" key="3">
    <source>
        <dbReference type="PROSITE-ProRule" id="PRU10133"/>
    </source>
</evidence>
<keyword evidence="4" id="KW-0067">ATP-binding</keyword>
<keyword evidence="4" id="KW-0547">Nucleotide-binding</keyword>
<dbReference type="InterPro" id="IPR023313">
    <property type="entry name" value="UBQ-conjugating_AS"/>
</dbReference>
<proteinExistence type="inferred from homology"/>
<dbReference type="Gene3D" id="3.10.110.10">
    <property type="entry name" value="Ubiquitin Conjugating Enzyme"/>
    <property type="match status" value="1"/>
</dbReference>
<reference evidence="6" key="1">
    <citation type="submission" date="2013-12" db="EMBL/GenBank/DDBJ databases">
        <authorList>
            <person name="Aslett M."/>
        </authorList>
    </citation>
    <scope>NUCLEOTIDE SEQUENCE [LARGE SCALE GENOMIC DNA]</scope>
    <source>
        <strain evidence="6">Lindley</strain>
    </source>
</reference>
<dbReference type="InterPro" id="IPR000608">
    <property type="entry name" value="UBC"/>
</dbReference>
<organism evidence="6 7">
    <name type="scientific">Globodera pallida</name>
    <name type="common">Potato cyst nematode worm</name>
    <name type="synonym">Heterodera pallida</name>
    <dbReference type="NCBI Taxonomy" id="36090"/>
    <lineage>
        <taxon>Eukaryota</taxon>
        <taxon>Metazoa</taxon>
        <taxon>Ecdysozoa</taxon>
        <taxon>Nematoda</taxon>
        <taxon>Chromadorea</taxon>
        <taxon>Rhabditida</taxon>
        <taxon>Tylenchina</taxon>
        <taxon>Tylenchomorpha</taxon>
        <taxon>Tylenchoidea</taxon>
        <taxon>Heteroderidae</taxon>
        <taxon>Heteroderinae</taxon>
        <taxon>Globodera</taxon>
    </lineage>
</organism>
<evidence type="ECO:0000259" key="5">
    <source>
        <dbReference type="PROSITE" id="PS50127"/>
    </source>
</evidence>
<sequence length="182" mass="20429">MPSFYAVASPQLVEPTLEKPTDGFSVQGIADGNILKWRLVVFGPPDTHYEGGTFLAQLDFPINYPQRPPKMRFLSNVLHPNVYRNGFVCISILHEPGDGPFGVEKASERWQPVHTVESIVISVQSLLSEPNFKSPANLEASVLFRNNPEAYNEKLRECVKLSNETFEKEGQSHTDDDEGRVE</sequence>
<evidence type="ECO:0000313" key="7">
    <source>
        <dbReference type="WBParaSite" id="GPLIN_000223900"/>
    </source>
</evidence>
<dbReference type="Proteomes" id="UP000050741">
    <property type="component" value="Unassembled WGS sequence"/>
</dbReference>
<evidence type="ECO:0000313" key="6">
    <source>
        <dbReference type="Proteomes" id="UP000050741"/>
    </source>
</evidence>
<reference evidence="7" key="3">
    <citation type="submission" date="2016-06" db="UniProtKB">
        <authorList>
            <consortium name="WormBaseParasite"/>
        </authorList>
    </citation>
    <scope>IDENTIFICATION</scope>
</reference>
<dbReference type="Pfam" id="PF00179">
    <property type="entry name" value="UQ_con"/>
    <property type="match status" value="1"/>
</dbReference>
<keyword evidence="2 4" id="KW-0833">Ubl conjugation pathway</keyword>
<dbReference type="InterPro" id="IPR016135">
    <property type="entry name" value="UBQ-conjugating_enzyme/RWD"/>
</dbReference>
<comment type="similarity">
    <text evidence="4">Belongs to the ubiquitin-conjugating enzyme family.</text>
</comment>
<keyword evidence="6" id="KW-1185">Reference proteome</keyword>
<dbReference type="InterPro" id="IPR050113">
    <property type="entry name" value="Ub_conjugating_enzyme"/>
</dbReference>